<dbReference type="PANTHER" id="PTHR33914">
    <property type="entry name" value="18S PRE-RIBOSOMAL ASSEMBLY PROTEIN GAR2-LIKE PROTEIN"/>
    <property type="match status" value="1"/>
</dbReference>
<evidence type="ECO:0000313" key="1">
    <source>
        <dbReference type="EMBL" id="KAK3225475.1"/>
    </source>
</evidence>
<dbReference type="InterPro" id="IPR040378">
    <property type="entry name" value="BASL"/>
</dbReference>
<accession>A0AAE0EGE4</accession>
<proteinExistence type="predicted"/>
<sequence>MKMWTHWSITRLVRWRVRDWASCFTACRFPLDEDNDSFPSSPPQLPIRNMVKGKRTSKKLLRRKECKKDRYGSIDFGTSQSQENIADDEDYIVYCFSEDGGFDVVKDGRSEPSSNHIDCTRRSSWPVNRKYEEEDAVYLDIESAASSNRIRYQTDQGMVSVESSDSNRSDNSTASFAFPVLGWEWMGSPAQMPKSEELHLRKHKARSLTFPCCRF</sequence>
<comment type="caution">
    <text evidence="1">The sequence shown here is derived from an EMBL/GenBank/DDBJ whole genome shotgun (WGS) entry which is preliminary data.</text>
</comment>
<dbReference type="Proteomes" id="UP001281410">
    <property type="component" value="Unassembled WGS sequence"/>
</dbReference>
<organism evidence="1 2">
    <name type="scientific">Dipteronia sinensis</name>
    <dbReference type="NCBI Taxonomy" id="43782"/>
    <lineage>
        <taxon>Eukaryota</taxon>
        <taxon>Viridiplantae</taxon>
        <taxon>Streptophyta</taxon>
        <taxon>Embryophyta</taxon>
        <taxon>Tracheophyta</taxon>
        <taxon>Spermatophyta</taxon>
        <taxon>Magnoliopsida</taxon>
        <taxon>eudicotyledons</taxon>
        <taxon>Gunneridae</taxon>
        <taxon>Pentapetalae</taxon>
        <taxon>rosids</taxon>
        <taxon>malvids</taxon>
        <taxon>Sapindales</taxon>
        <taxon>Sapindaceae</taxon>
        <taxon>Hippocastanoideae</taxon>
        <taxon>Acereae</taxon>
        <taxon>Dipteronia</taxon>
    </lineage>
</organism>
<reference evidence="1" key="1">
    <citation type="journal article" date="2023" name="Plant J.">
        <title>Genome sequences and population genomics provide insights into the demographic history, inbreeding, and mutation load of two 'living fossil' tree species of Dipteronia.</title>
        <authorList>
            <person name="Feng Y."/>
            <person name="Comes H.P."/>
            <person name="Chen J."/>
            <person name="Zhu S."/>
            <person name="Lu R."/>
            <person name="Zhang X."/>
            <person name="Li P."/>
            <person name="Qiu J."/>
            <person name="Olsen K.M."/>
            <person name="Qiu Y."/>
        </authorList>
    </citation>
    <scope>NUCLEOTIDE SEQUENCE</scope>
    <source>
        <strain evidence="1">NBL</strain>
    </source>
</reference>
<evidence type="ECO:0000313" key="2">
    <source>
        <dbReference type="Proteomes" id="UP001281410"/>
    </source>
</evidence>
<protein>
    <submittedName>
        <fullName evidence="1">Uncharacterized protein</fullName>
    </submittedName>
</protein>
<name>A0AAE0EGE4_9ROSI</name>
<dbReference type="GO" id="GO:0009786">
    <property type="term" value="P:regulation of asymmetric cell division"/>
    <property type="evidence" value="ECO:0007669"/>
    <property type="project" value="InterPro"/>
</dbReference>
<keyword evidence="2" id="KW-1185">Reference proteome</keyword>
<dbReference type="PANTHER" id="PTHR33914:SF3">
    <property type="entry name" value="PROTEIN BREAKING OF ASYMMETRY IN THE STOMATAL LINEAGE"/>
    <property type="match status" value="1"/>
</dbReference>
<dbReference type="AlphaFoldDB" id="A0AAE0EGE4"/>
<gene>
    <name evidence="1" type="ORF">Dsin_005337</name>
</gene>
<dbReference type="EMBL" id="JANJYJ010000002">
    <property type="protein sequence ID" value="KAK3225475.1"/>
    <property type="molecule type" value="Genomic_DNA"/>
</dbReference>